<evidence type="ECO:0000313" key="2">
    <source>
        <dbReference type="Proteomes" id="UP001519460"/>
    </source>
</evidence>
<gene>
    <name evidence="1" type="ORF">BaRGS_00038731</name>
</gene>
<evidence type="ECO:0000313" key="1">
    <source>
        <dbReference type="EMBL" id="KAK7461229.1"/>
    </source>
</evidence>
<sequence>MSFLAKRRLHSTPAQPQCIMVPLAPVRGGHSEGSVTGRLISVVKSQVSRERKIASLPSFLPDLTCRPLSLTTLTHISRTVPAYTGHQHMPLLNQSVIY</sequence>
<proteinExistence type="predicted"/>
<accession>A0ABD0J509</accession>
<dbReference type="Proteomes" id="UP001519460">
    <property type="component" value="Unassembled WGS sequence"/>
</dbReference>
<protein>
    <submittedName>
        <fullName evidence="1">Uncharacterized protein</fullName>
    </submittedName>
</protein>
<organism evidence="1 2">
    <name type="scientific">Batillaria attramentaria</name>
    <dbReference type="NCBI Taxonomy" id="370345"/>
    <lineage>
        <taxon>Eukaryota</taxon>
        <taxon>Metazoa</taxon>
        <taxon>Spiralia</taxon>
        <taxon>Lophotrochozoa</taxon>
        <taxon>Mollusca</taxon>
        <taxon>Gastropoda</taxon>
        <taxon>Caenogastropoda</taxon>
        <taxon>Sorbeoconcha</taxon>
        <taxon>Cerithioidea</taxon>
        <taxon>Batillariidae</taxon>
        <taxon>Batillaria</taxon>
    </lineage>
</organism>
<keyword evidence="2" id="KW-1185">Reference proteome</keyword>
<name>A0ABD0J509_9CAEN</name>
<dbReference type="AlphaFoldDB" id="A0ABD0J509"/>
<comment type="caution">
    <text evidence="1">The sequence shown here is derived from an EMBL/GenBank/DDBJ whole genome shotgun (WGS) entry which is preliminary data.</text>
</comment>
<dbReference type="EMBL" id="JACVVK020000639">
    <property type="protein sequence ID" value="KAK7461229.1"/>
    <property type="molecule type" value="Genomic_DNA"/>
</dbReference>
<reference evidence="1 2" key="1">
    <citation type="journal article" date="2023" name="Sci. Data">
        <title>Genome assembly of the Korean intertidal mud-creeper Batillaria attramentaria.</title>
        <authorList>
            <person name="Patra A.K."/>
            <person name="Ho P.T."/>
            <person name="Jun S."/>
            <person name="Lee S.J."/>
            <person name="Kim Y."/>
            <person name="Won Y.J."/>
        </authorList>
    </citation>
    <scope>NUCLEOTIDE SEQUENCE [LARGE SCALE GENOMIC DNA]</scope>
    <source>
        <strain evidence="1">Wonlab-2016</strain>
    </source>
</reference>